<keyword evidence="1" id="KW-0732">Signal</keyword>
<evidence type="ECO:0000256" key="1">
    <source>
        <dbReference type="SAM" id="SignalP"/>
    </source>
</evidence>
<sequence length="218" mass="22490">MKKIKSIAAITILAAGATQAATITWTGFKTTGDPTDVLNAGTTVEAFNATNDTGNVTVNGVTFTNTDTLLSNGAGPFFTDFTSSDPGYQALLETTDFAPNTGATFTRSFSGLTTGQEYAIQYWFVANNVTTRTMTVTASGTSTTGSGDLILNANGNGTDLNSAIGTFTADAATQDFTIISSANGVRITALQLRAVPEPSSAALLSIGGLSLIMRRAKK</sequence>
<protein>
    <submittedName>
        <fullName evidence="2">PEP-CTERM sorting domain-containing protein</fullName>
    </submittedName>
</protein>
<dbReference type="InterPro" id="IPR013424">
    <property type="entry name" value="Ice-binding_C"/>
</dbReference>
<dbReference type="Proteomes" id="UP001597297">
    <property type="component" value="Unassembled WGS sequence"/>
</dbReference>
<dbReference type="NCBIfam" id="TIGR02595">
    <property type="entry name" value="PEP_CTERM"/>
    <property type="match status" value="1"/>
</dbReference>
<comment type="caution">
    <text evidence="2">The sequence shown here is derived from an EMBL/GenBank/DDBJ whole genome shotgun (WGS) entry which is preliminary data.</text>
</comment>
<dbReference type="EMBL" id="JBHUJC010000003">
    <property type="protein sequence ID" value="MFD2275306.1"/>
    <property type="molecule type" value="Genomic_DNA"/>
</dbReference>
<feature type="signal peptide" evidence="1">
    <location>
        <begin position="1"/>
        <end position="20"/>
    </location>
</feature>
<keyword evidence="3" id="KW-1185">Reference proteome</keyword>
<feature type="chain" id="PRO_5046912665" evidence="1">
    <location>
        <begin position="21"/>
        <end position="218"/>
    </location>
</feature>
<dbReference type="RefSeq" id="WP_377095064.1">
    <property type="nucleotide sequence ID" value="NZ_JBHSJM010000001.1"/>
</dbReference>
<organism evidence="2 3">
    <name type="scientific">Rubritalea spongiae</name>
    <dbReference type="NCBI Taxonomy" id="430797"/>
    <lineage>
        <taxon>Bacteria</taxon>
        <taxon>Pseudomonadati</taxon>
        <taxon>Verrucomicrobiota</taxon>
        <taxon>Verrucomicrobiia</taxon>
        <taxon>Verrucomicrobiales</taxon>
        <taxon>Rubritaleaceae</taxon>
        <taxon>Rubritalea</taxon>
    </lineage>
</organism>
<proteinExistence type="predicted"/>
<gene>
    <name evidence="2" type="ORF">ACFSQZ_02390</name>
</gene>
<evidence type="ECO:0000313" key="2">
    <source>
        <dbReference type="EMBL" id="MFD2275306.1"/>
    </source>
</evidence>
<reference evidence="3" key="1">
    <citation type="journal article" date="2019" name="Int. J. Syst. Evol. Microbiol.">
        <title>The Global Catalogue of Microorganisms (GCM) 10K type strain sequencing project: providing services to taxonomists for standard genome sequencing and annotation.</title>
        <authorList>
            <consortium name="The Broad Institute Genomics Platform"/>
            <consortium name="The Broad Institute Genome Sequencing Center for Infectious Disease"/>
            <person name="Wu L."/>
            <person name="Ma J."/>
        </authorList>
    </citation>
    <scope>NUCLEOTIDE SEQUENCE [LARGE SCALE GENOMIC DNA]</scope>
    <source>
        <strain evidence="3">JCM 16545</strain>
    </source>
</reference>
<name>A0ABW5DYZ9_9BACT</name>
<accession>A0ABW5DYZ9</accession>
<evidence type="ECO:0000313" key="3">
    <source>
        <dbReference type="Proteomes" id="UP001597297"/>
    </source>
</evidence>